<feature type="region of interest" description="Disordered" evidence="1">
    <location>
        <begin position="21"/>
        <end position="63"/>
    </location>
</feature>
<sequence length="63" mass="7136">MNKNPYDPDAILISFQRRMGRSVAGKHSGKHNLGQKTPIHHSRARQSVIKKQTKQPPKSSYTP</sequence>
<organism evidence="2 3">
    <name type="scientific">Pocillopora damicornis</name>
    <name type="common">Cauliflower coral</name>
    <name type="synonym">Millepora damicornis</name>
    <dbReference type="NCBI Taxonomy" id="46731"/>
    <lineage>
        <taxon>Eukaryota</taxon>
        <taxon>Metazoa</taxon>
        <taxon>Cnidaria</taxon>
        <taxon>Anthozoa</taxon>
        <taxon>Hexacorallia</taxon>
        <taxon>Scleractinia</taxon>
        <taxon>Astrocoeniina</taxon>
        <taxon>Pocilloporidae</taxon>
        <taxon>Pocillopora</taxon>
    </lineage>
</organism>
<dbReference type="AlphaFoldDB" id="A0A3M6T4W1"/>
<comment type="caution">
    <text evidence="2">The sequence shown here is derived from an EMBL/GenBank/DDBJ whole genome shotgun (WGS) entry which is preliminary data.</text>
</comment>
<protein>
    <submittedName>
        <fullName evidence="2">Uncharacterized protein</fullName>
    </submittedName>
</protein>
<gene>
    <name evidence="2" type="ORF">pdam_00005215</name>
</gene>
<evidence type="ECO:0000313" key="2">
    <source>
        <dbReference type="EMBL" id="RMX35963.1"/>
    </source>
</evidence>
<dbReference type="EMBL" id="RCHS01004337">
    <property type="protein sequence ID" value="RMX35963.1"/>
    <property type="molecule type" value="Genomic_DNA"/>
</dbReference>
<accession>A0A3M6T4W1</accession>
<proteinExistence type="predicted"/>
<evidence type="ECO:0000256" key="1">
    <source>
        <dbReference type="SAM" id="MobiDB-lite"/>
    </source>
</evidence>
<keyword evidence="3" id="KW-1185">Reference proteome</keyword>
<reference evidence="2 3" key="1">
    <citation type="journal article" date="2018" name="Sci. Rep.">
        <title>Comparative analysis of the Pocillopora damicornis genome highlights role of immune system in coral evolution.</title>
        <authorList>
            <person name="Cunning R."/>
            <person name="Bay R.A."/>
            <person name="Gillette P."/>
            <person name="Baker A.C."/>
            <person name="Traylor-Knowles N."/>
        </authorList>
    </citation>
    <scope>NUCLEOTIDE SEQUENCE [LARGE SCALE GENOMIC DNA]</scope>
    <source>
        <strain evidence="2">RSMAS</strain>
        <tissue evidence="2">Whole animal</tissue>
    </source>
</reference>
<dbReference type="Proteomes" id="UP000275408">
    <property type="component" value="Unassembled WGS sequence"/>
</dbReference>
<feature type="compositionally biased region" description="Polar residues" evidence="1">
    <location>
        <begin position="54"/>
        <end position="63"/>
    </location>
</feature>
<name>A0A3M6T4W1_POCDA</name>
<evidence type="ECO:0000313" key="3">
    <source>
        <dbReference type="Proteomes" id="UP000275408"/>
    </source>
</evidence>